<feature type="domain" description="AB hydrolase-1" evidence="1">
    <location>
        <begin position="54"/>
        <end position="273"/>
    </location>
</feature>
<evidence type="ECO:0000313" key="2">
    <source>
        <dbReference type="EMBL" id="GHO83959.1"/>
    </source>
</evidence>
<evidence type="ECO:0000259" key="1">
    <source>
        <dbReference type="Pfam" id="PF00561"/>
    </source>
</evidence>
<protein>
    <recommendedName>
        <fullName evidence="1">AB hydrolase-1 domain-containing protein</fullName>
    </recommendedName>
</protein>
<evidence type="ECO:0000313" key="3">
    <source>
        <dbReference type="Proteomes" id="UP000635565"/>
    </source>
</evidence>
<dbReference type="Gene3D" id="3.40.50.1820">
    <property type="entry name" value="alpha/beta hydrolase"/>
    <property type="match status" value="1"/>
</dbReference>
<dbReference type="PANTHER" id="PTHR43798">
    <property type="entry name" value="MONOACYLGLYCEROL LIPASE"/>
    <property type="match status" value="1"/>
</dbReference>
<organism evidence="2 3">
    <name type="scientific">Dictyobacter formicarum</name>
    <dbReference type="NCBI Taxonomy" id="2778368"/>
    <lineage>
        <taxon>Bacteria</taxon>
        <taxon>Bacillati</taxon>
        <taxon>Chloroflexota</taxon>
        <taxon>Ktedonobacteria</taxon>
        <taxon>Ktedonobacterales</taxon>
        <taxon>Dictyobacteraceae</taxon>
        <taxon>Dictyobacter</taxon>
    </lineage>
</organism>
<accession>A0ABQ3VDX5</accession>
<dbReference type="RefSeq" id="WP_201361585.1">
    <property type="nucleotide sequence ID" value="NZ_BNJJ01000004.1"/>
</dbReference>
<gene>
    <name evidence="2" type="ORF">KSZ_19650</name>
</gene>
<sequence length="294" mass="32125">MPVKQILLAIDKQTAIEVFITGEQQPVLCTTHPFAPATGNTFSTLNTNSYLQALRRAAGTLVVVNPRGMGQSSPLKSPEDATLSCLVEDLEKVRIHLNIPRWNFIGGSSGGDVGLLYALSHPEALQSLIVCSTTANGPRMLEDEQSIASPNHPMWAQDIATFKAEAAKSGDQRTGYHWHNRRPGVWIYLKDNEPLMVAPLVGTQLTRQQAAEAMFATSSIAEQLHSITVPTLVLCGKNDPIIPCHHCEMLADIPHAQLVTFEQSGHDIADDEPDLFCSTIQRFCSLTHKPTKKG</sequence>
<dbReference type="EMBL" id="BNJJ01000004">
    <property type="protein sequence ID" value="GHO83959.1"/>
    <property type="molecule type" value="Genomic_DNA"/>
</dbReference>
<dbReference type="InterPro" id="IPR050266">
    <property type="entry name" value="AB_hydrolase_sf"/>
</dbReference>
<dbReference type="Proteomes" id="UP000635565">
    <property type="component" value="Unassembled WGS sequence"/>
</dbReference>
<dbReference type="PRINTS" id="PR00111">
    <property type="entry name" value="ABHYDROLASE"/>
</dbReference>
<reference evidence="2 3" key="1">
    <citation type="journal article" date="2021" name="Int. J. Syst. Evol. Microbiol.">
        <title>Reticulibacter mediterranei gen. nov., sp. nov., within the new family Reticulibacteraceae fam. nov., and Ktedonospora formicarum gen. nov., sp. nov., Ktedonobacter robiniae sp. nov., Dictyobacter formicarum sp. nov. and Dictyobacter arantiisoli sp. nov., belonging to the class Ktedonobacteria.</title>
        <authorList>
            <person name="Yabe S."/>
            <person name="Zheng Y."/>
            <person name="Wang C.M."/>
            <person name="Sakai Y."/>
            <person name="Abe K."/>
            <person name="Yokota A."/>
            <person name="Donadio S."/>
            <person name="Cavaletti L."/>
            <person name="Monciardini P."/>
        </authorList>
    </citation>
    <scope>NUCLEOTIDE SEQUENCE [LARGE SCALE GENOMIC DNA]</scope>
    <source>
        <strain evidence="2 3">SOSP1-9</strain>
    </source>
</reference>
<dbReference type="Pfam" id="PF00561">
    <property type="entry name" value="Abhydrolase_1"/>
    <property type="match status" value="1"/>
</dbReference>
<dbReference type="InterPro" id="IPR029058">
    <property type="entry name" value="AB_hydrolase_fold"/>
</dbReference>
<keyword evidence="3" id="KW-1185">Reference proteome</keyword>
<proteinExistence type="predicted"/>
<comment type="caution">
    <text evidence="2">The sequence shown here is derived from an EMBL/GenBank/DDBJ whole genome shotgun (WGS) entry which is preliminary data.</text>
</comment>
<name>A0ABQ3VDX5_9CHLR</name>
<dbReference type="InterPro" id="IPR000073">
    <property type="entry name" value="AB_hydrolase_1"/>
</dbReference>
<dbReference type="SUPFAM" id="SSF53474">
    <property type="entry name" value="alpha/beta-Hydrolases"/>
    <property type="match status" value="1"/>
</dbReference>